<name>A0A0H2WFZ6_BURMA</name>
<evidence type="ECO:0000313" key="3">
    <source>
        <dbReference type="Proteomes" id="UP000006693"/>
    </source>
</evidence>
<protein>
    <submittedName>
        <fullName evidence="2">Uncharacterized protein</fullName>
    </submittedName>
</protein>
<evidence type="ECO:0000313" key="2">
    <source>
        <dbReference type="EMBL" id="AAU48072.1"/>
    </source>
</evidence>
<dbReference type="Proteomes" id="UP000006693">
    <property type="component" value="Chromosome 1"/>
</dbReference>
<dbReference type="HOGENOM" id="CLU_2767910_0_0_4"/>
<dbReference type="AlphaFoldDB" id="A0A0H2WFZ6"/>
<proteinExistence type="predicted"/>
<feature type="region of interest" description="Disordered" evidence="1">
    <location>
        <begin position="1"/>
        <end position="54"/>
    </location>
</feature>
<reference evidence="2 3" key="1">
    <citation type="journal article" date="2004" name="Proc. Natl. Acad. Sci. U.S.A.">
        <title>Structural flexibility in the Burkholderia mallei genome.</title>
        <authorList>
            <person name="Nierman W.C."/>
            <person name="DeShazer D."/>
            <person name="Kim H.S."/>
            <person name="Tettelin H."/>
            <person name="Nelson K.E."/>
            <person name="Feldblyum T."/>
            <person name="Ulrich R.L."/>
            <person name="Ronning C.M."/>
            <person name="Brinkac L.M."/>
            <person name="Daugherty S.C."/>
            <person name="Davidsen T.D."/>
            <person name="Deboy R.T."/>
            <person name="Dimitrov G."/>
            <person name="Dodson R.J."/>
            <person name="Durkin A.S."/>
            <person name="Gwinn M.L."/>
            <person name="Haft D.H."/>
            <person name="Khouri H."/>
            <person name="Kolonay J.F."/>
            <person name="Madupu R."/>
            <person name="Mohammoud Y."/>
            <person name="Nelson W.C."/>
            <person name="Radune D."/>
            <person name="Romero C.M."/>
            <person name="Sarria S."/>
            <person name="Selengut J."/>
            <person name="Shamblin C."/>
            <person name="Sullivan S.A."/>
            <person name="White O."/>
            <person name="Yu Y."/>
            <person name="Zafar N."/>
            <person name="Zhou L."/>
            <person name="Fraser C.M."/>
        </authorList>
    </citation>
    <scope>NUCLEOTIDE SEQUENCE [LARGE SCALE GENOMIC DNA]</scope>
    <source>
        <strain evidence="2 3">ATCC 23344</strain>
    </source>
</reference>
<organism evidence="2 3">
    <name type="scientific">Burkholderia mallei (strain ATCC 23344)</name>
    <dbReference type="NCBI Taxonomy" id="243160"/>
    <lineage>
        <taxon>Bacteria</taxon>
        <taxon>Pseudomonadati</taxon>
        <taxon>Pseudomonadota</taxon>
        <taxon>Betaproteobacteria</taxon>
        <taxon>Burkholderiales</taxon>
        <taxon>Burkholderiaceae</taxon>
        <taxon>Burkholderia</taxon>
        <taxon>pseudomallei group</taxon>
    </lineage>
</organism>
<keyword evidence="3" id="KW-1185">Reference proteome</keyword>
<feature type="compositionally biased region" description="Gly residues" evidence="1">
    <location>
        <begin position="19"/>
        <end position="28"/>
    </location>
</feature>
<accession>A0A0H2WFZ6</accession>
<dbReference type="EMBL" id="CP000010">
    <property type="protein sequence ID" value="AAU48072.1"/>
    <property type="molecule type" value="Genomic_DNA"/>
</dbReference>
<gene>
    <name evidence="2" type="ordered locus">BMA3084</name>
</gene>
<dbReference type="KEGG" id="bma:BMA3084"/>
<evidence type="ECO:0000256" key="1">
    <source>
        <dbReference type="SAM" id="MobiDB-lite"/>
    </source>
</evidence>
<sequence length="69" mass="7789">MKRRAVERRAMRPPASGAGKTGMTGDGGVRNDRSERAAANMTEGDERTRRRTRMMTCAAWRPHFVSIMH</sequence>